<reference evidence="1 2" key="1">
    <citation type="submission" date="2020-02" db="EMBL/GenBank/DDBJ databases">
        <title>Paenibacillus sp. nov., isolated from rhizosphere soil of tomato.</title>
        <authorList>
            <person name="Weon H.-Y."/>
            <person name="Lee S.A."/>
        </authorList>
    </citation>
    <scope>NUCLEOTIDE SEQUENCE [LARGE SCALE GENOMIC DNA]</scope>
    <source>
        <strain evidence="1 2">14171R-81</strain>
    </source>
</reference>
<sequence>MKEDKIMQPTELVKLGQYRFSGLDASLVGAMKSAADYYRMPLTAAWIYGMTGLAFLHVLDENMAEPNGGPLEPEVFRLARNIGLDIQGIHVYAEGETFARLQAEAWEKAKQAMYASRPVFAKNIDIRNQTSVIHAIDDTGYYTYTWHTGYEHSEEVIPWNLLGLSRCPCIHCVLDRQSSATEEVTDSSAGLISLHWTNPIQAADEEASFKEALEFVIRLNEKAAFQWSGRTYLVGSKAYEHWLTAVENRTLDKYMFSLFVEILTEARNHAVAFLAELRGVLKQVNPALVDELMLIYSEMASEYQILKGMYPYSEPREHELTQHERCAEILRGIMALEAKATVTMMGIYETL</sequence>
<dbReference type="KEGG" id="prz:GZH47_11145"/>
<organism evidence="1 2">
    <name type="scientific">Paenibacillus rhizovicinus</name>
    <dbReference type="NCBI Taxonomy" id="2704463"/>
    <lineage>
        <taxon>Bacteria</taxon>
        <taxon>Bacillati</taxon>
        <taxon>Bacillota</taxon>
        <taxon>Bacilli</taxon>
        <taxon>Bacillales</taxon>
        <taxon>Paenibacillaceae</taxon>
        <taxon>Paenibacillus</taxon>
    </lineage>
</organism>
<evidence type="ECO:0000313" key="1">
    <source>
        <dbReference type="EMBL" id="QHW31345.1"/>
    </source>
</evidence>
<dbReference type="EMBL" id="CP048286">
    <property type="protein sequence ID" value="QHW31345.1"/>
    <property type="molecule type" value="Genomic_DNA"/>
</dbReference>
<dbReference type="AlphaFoldDB" id="A0A6C0NYN5"/>
<gene>
    <name evidence="1" type="ORF">GZH47_11145</name>
</gene>
<evidence type="ECO:0000313" key="2">
    <source>
        <dbReference type="Proteomes" id="UP000479114"/>
    </source>
</evidence>
<accession>A0A6C0NYN5</accession>
<dbReference type="RefSeq" id="WP_162640153.1">
    <property type="nucleotide sequence ID" value="NZ_CP048286.1"/>
</dbReference>
<proteinExistence type="predicted"/>
<keyword evidence="2" id="KW-1185">Reference proteome</keyword>
<dbReference type="Proteomes" id="UP000479114">
    <property type="component" value="Chromosome"/>
</dbReference>
<name>A0A6C0NYN5_9BACL</name>
<protein>
    <submittedName>
        <fullName evidence="1">Uncharacterized protein</fullName>
    </submittedName>
</protein>